<dbReference type="InterPro" id="IPR036890">
    <property type="entry name" value="HATPase_C_sf"/>
</dbReference>
<dbReference type="Gene3D" id="2.130.10.10">
    <property type="entry name" value="YVTN repeat-like/Quinoprotein amine dehydrogenase"/>
    <property type="match status" value="4"/>
</dbReference>
<dbReference type="PANTHER" id="PTHR43547:SF2">
    <property type="entry name" value="HYBRID SIGNAL TRANSDUCTION HISTIDINE KINASE C"/>
    <property type="match status" value="1"/>
</dbReference>
<dbReference type="Gene3D" id="1.10.287.130">
    <property type="match status" value="1"/>
</dbReference>
<dbReference type="InterPro" id="IPR013783">
    <property type="entry name" value="Ig-like_fold"/>
</dbReference>
<dbReference type="Gene3D" id="3.30.565.10">
    <property type="entry name" value="Histidine kinase-like ATPase, C-terminal domain"/>
    <property type="match status" value="1"/>
</dbReference>
<dbReference type="SMART" id="SM00388">
    <property type="entry name" value="HisKA"/>
    <property type="match status" value="1"/>
</dbReference>
<dbReference type="Gene3D" id="3.40.50.2300">
    <property type="match status" value="1"/>
</dbReference>
<dbReference type="CDD" id="cd00082">
    <property type="entry name" value="HisKA"/>
    <property type="match status" value="1"/>
</dbReference>
<dbReference type="FunFam" id="1.10.287.130:FF:000034">
    <property type="entry name" value="Two-component system sensor histidine kinase/response regulator"/>
    <property type="match status" value="1"/>
</dbReference>
<dbReference type="PRINTS" id="PR00344">
    <property type="entry name" value="BCTRLSENSOR"/>
</dbReference>
<accession>A0A926JQD4</accession>
<dbReference type="GO" id="GO:0005524">
    <property type="term" value="F:ATP binding"/>
    <property type="evidence" value="ECO:0007669"/>
    <property type="project" value="UniProtKB-KW"/>
</dbReference>
<dbReference type="PROSITE" id="PS01124">
    <property type="entry name" value="HTH_ARAC_FAMILY_2"/>
    <property type="match status" value="1"/>
</dbReference>
<evidence type="ECO:0000256" key="10">
    <source>
        <dbReference type="ARBA" id="ARBA00023125"/>
    </source>
</evidence>
<dbReference type="Pfam" id="PF00072">
    <property type="entry name" value="Response_reg"/>
    <property type="match status" value="1"/>
</dbReference>
<dbReference type="SUPFAM" id="SSF63829">
    <property type="entry name" value="Calcium-dependent phosphotriesterase"/>
    <property type="match status" value="2"/>
</dbReference>
<evidence type="ECO:0000256" key="3">
    <source>
        <dbReference type="ARBA" id="ARBA00022553"/>
    </source>
</evidence>
<dbReference type="PANTHER" id="PTHR43547">
    <property type="entry name" value="TWO-COMPONENT HISTIDINE KINASE"/>
    <property type="match status" value="1"/>
</dbReference>
<dbReference type="SUPFAM" id="SSF47384">
    <property type="entry name" value="Homodimeric domain of signal transducing histidine kinase"/>
    <property type="match status" value="1"/>
</dbReference>
<proteinExistence type="predicted"/>
<keyword evidence="7" id="KW-0067">ATP-binding</keyword>
<evidence type="ECO:0000256" key="13">
    <source>
        <dbReference type="SAM" id="Phobius"/>
    </source>
</evidence>
<dbReference type="FunFam" id="2.60.40.10:FF:000791">
    <property type="entry name" value="Two-component system sensor histidine kinase/response regulator"/>
    <property type="match status" value="1"/>
</dbReference>
<dbReference type="InterPro" id="IPR005467">
    <property type="entry name" value="His_kinase_dom"/>
</dbReference>
<dbReference type="InterPro" id="IPR011006">
    <property type="entry name" value="CheY-like_superfamily"/>
</dbReference>
<evidence type="ECO:0000259" key="16">
    <source>
        <dbReference type="PROSITE" id="PS50110"/>
    </source>
</evidence>
<dbReference type="FunFam" id="3.30.565.10:FF:000037">
    <property type="entry name" value="Hybrid sensor histidine kinase/response regulator"/>
    <property type="match status" value="1"/>
</dbReference>
<keyword evidence="13" id="KW-1133">Transmembrane helix</keyword>
<keyword evidence="13" id="KW-0472">Membrane</keyword>
<evidence type="ECO:0000259" key="15">
    <source>
        <dbReference type="PROSITE" id="PS50109"/>
    </source>
</evidence>
<evidence type="ECO:0000256" key="5">
    <source>
        <dbReference type="ARBA" id="ARBA00022741"/>
    </source>
</evidence>
<evidence type="ECO:0000256" key="8">
    <source>
        <dbReference type="ARBA" id="ARBA00023012"/>
    </source>
</evidence>
<dbReference type="InterPro" id="IPR018062">
    <property type="entry name" value="HTH_AraC-typ_CS"/>
</dbReference>
<feature type="domain" description="Response regulatory" evidence="16">
    <location>
        <begin position="1101"/>
        <end position="1216"/>
    </location>
</feature>
<keyword evidence="13" id="KW-0812">Transmembrane</keyword>
<feature type="transmembrane region" description="Helical" evidence="13">
    <location>
        <begin position="780"/>
        <end position="800"/>
    </location>
</feature>
<evidence type="ECO:0000256" key="7">
    <source>
        <dbReference type="ARBA" id="ARBA00022840"/>
    </source>
</evidence>
<keyword evidence="18" id="KW-1185">Reference proteome</keyword>
<keyword evidence="6" id="KW-0418">Kinase</keyword>
<evidence type="ECO:0000256" key="1">
    <source>
        <dbReference type="ARBA" id="ARBA00000085"/>
    </source>
</evidence>
<dbReference type="SUPFAM" id="SSF55874">
    <property type="entry name" value="ATPase domain of HSP90 chaperone/DNA topoisomerase II/histidine kinase"/>
    <property type="match status" value="1"/>
</dbReference>
<dbReference type="SMART" id="SM00342">
    <property type="entry name" value="HTH_ARAC"/>
    <property type="match status" value="1"/>
</dbReference>
<dbReference type="CDD" id="cd00075">
    <property type="entry name" value="HATPase"/>
    <property type="match status" value="1"/>
</dbReference>
<dbReference type="SUPFAM" id="SSF52172">
    <property type="entry name" value="CheY-like"/>
    <property type="match status" value="1"/>
</dbReference>
<dbReference type="InterPro" id="IPR003661">
    <property type="entry name" value="HisK_dim/P_dom"/>
</dbReference>
<keyword evidence="9" id="KW-0805">Transcription regulation</keyword>
<dbReference type="Pfam" id="PF02518">
    <property type="entry name" value="HATPase_c"/>
    <property type="match status" value="1"/>
</dbReference>
<evidence type="ECO:0000256" key="4">
    <source>
        <dbReference type="ARBA" id="ARBA00022679"/>
    </source>
</evidence>
<dbReference type="GO" id="GO:0043565">
    <property type="term" value="F:sequence-specific DNA binding"/>
    <property type="evidence" value="ECO:0007669"/>
    <property type="project" value="InterPro"/>
</dbReference>
<dbReference type="InterPro" id="IPR011123">
    <property type="entry name" value="Y_Y_Y"/>
</dbReference>
<dbReference type="GO" id="GO:0003700">
    <property type="term" value="F:DNA-binding transcription factor activity"/>
    <property type="evidence" value="ECO:0007669"/>
    <property type="project" value="InterPro"/>
</dbReference>
<evidence type="ECO:0000313" key="18">
    <source>
        <dbReference type="Proteomes" id="UP000653730"/>
    </source>
</evidence>
<dbReference type="Pfam" id="PF12833">
    <property type="entry name" value="HTH_18"/>
    <property type="match status" value="1"/>
</dbReference>
<reference evidence="17 18" key="1">
    <citation type="submission" date="2020-09" db="EMBL/GenBank/DDBJ databases">
        <title>Sinomicrobium weinanense sp. nov., a halophilic bacteria isolated from saline-alkali soil.</title>
        <authorList>
            <person name="Wu P."/>
            <person name="Ren H."/>
            <person name="Mei Y."/>
            <person name="Liang Y."/>
            <person name="Chen Z."/>
        </authorList>
    </citation>
    <scope>NUCLEOTIDE SEQUENCE [LARGE SCALE GENOMIC DNA]</scope>
    <source>
        <strain evidence="17 18">FJxs</strain>
    </source>
</reference>
<dbReference type="Pfam" id="PF07494">
    <property type="entry name" value="Reg_prop"/>
    <property type="match status" value="7"/>
</dbReference>
<evidence type="ECO:0000313" key="17">
    <source>
        <dbReference type="EMBL" id="MBC9795540.1"/>
    </source>
</evidence>
<evidence type="ECO:0000256" key="11">
    <source>
        <dbReference type="ARBA" id="ARBA00023163"/>
    </source>
</evidence>
<dbReference type="InterPro" id="IPR015943">
    <property type="entry name" value="WD40/YVTN_repeat-like_dom_sf"/>
</dbReference>
<dbReference type="SUPFAM" id="SSF101898">
    <property type="entry name" value="NHL repeat"/>
    <property type="match status" value="1"/>
</dbReference>
<evidence type="ECO:0000256" key="12">
    <source>
        <dbReference type="PROSITE-ProRule" id="PRU00169"/>
    </source>
</evidence>
<dbReference type="SMART" id="SM00448">
    <property type="entry name" value="REC"/>
    <property type="match status" value="1"/>
</dbReference>
<dbReference type="PROSITE" id="PS00041">
    <property type="entry name" value="HTH_ARAC_FAMILY_1"/>
    <property type="match status" value="1"/>
</dbReference>
<dbReference type="InterPro" id="IPR001789">
    <property type="entry name" value="Sig_transdc_resp-reg_receiver"/>
</dbReference>
<keyword evidence="4" id="KW-0808">Transferase</keyword>
<evidence type="ECO:0000259" key="14">
    <source>
        <dbReference type="PROSITE" id="PS01124"/>
    </source>
</evidence>
<feature type="domain" description="HTH araC/xylS-type" evidence="14">
    <location>
        <begin position="1248"/>
        <end position="1347"/>
    </location>
</feature>
<dbReference type="Proteomes" id="UP000653730">
    <property type="component" value="Unassembled WGS sequence"/>
</dbReference>
<feature type="domain" description="Histidine kinase" evidence="15">
    <location>
        <begin position="834"/>
        <end position="1054"/>
    </location>
</feature>
<dbReference type="PROSITE" id="PS50110">
    <property type="entry name" value="RESPONSE_REGULATORY"/>
    <property type="match status" value="1"/>
</dbReference>
<keyword evidence="10" id="KW-0238">DNA-binding</keyword>
<sequence length="1354" mass="153218">MGIAQNEAYTFRRLSTADGLSQSSVIAIRQDHLGQMWFGTRDGLNKYDGTSFTVYRNDPGDSLSISNSDILAIEEDSDGYIWVGTYNGLNRFDPRTNTFKRYFHTNAPGALNHNTILCIRQLQNGEIWAGTANGLSVYDRESDTFTTVTRKREEANSLPDNFISSIRETRKGEVWIGTSGGICRFLQRKEGRFSFRSYPVSARPATPLFVQDIIEDGKGNLWVGSKNRGLYKLDTDSGKLHPFLNRDKNTGIDKDVRSLAIDGEGILWVGTYHGINTISPDGKVRKVLNRPNRPSSLSKNTVKSVFADKKGSVWIGTYYGGINIWDNANVNFTNYSHSTDHNSLSYDVVSSMASDRRKNLYFGTEGGGITVHNRETGQSRYINTRNGLPSNNIKSMHLTAAEKLWIGMFNAGIAVYDIRDGKFSDRQLPDSLRKFLEHTSIYAIAEKEPGVFWLGTFGRGLVRYSDKDDTFTVLKHDPGDPNTLSSDQIRTVLVDSKNAVWAGTQRGLSRIIFHGKAPDEVRVKHFFYDPETLSGDDILTVFEDSNGQLWVGTKSRGLFLREGNTFRNMEIRPDNDIITAIHAIVEDNRGNLWLGSNQGIVRYDPGTGMARLYSQKDGLISNEFNDNACLKLNSGRICFGGPMGVSSFDPQNIVVNSYAPPVILTDLKVRDESVDVRKEGNILDSSITYTRAVTLSYDKANFSINFAIPSYLNPANNQYAYRLIGLDDRWNTASGTEATYTIQNPGTYRFEVKGANNDGVWNDTPTTLEITVRPAPWRSWWAFSLYAMFIGLALYGLIWIMKSKARLKHELELEHLERKRVKEVNQAKLQFFTNISHEFRTPLTLILGPLQQLLANYKGSNKMYKKLLVIESSANHLLQLINRLMDFRKLENSQSRLQSAEGNMVKFLREIYLSFTEFAKAGKYSYTFDATPEEIPVYYDRNKLEHVFYNLISNAFRYTPNGGGVIVKVRKGKRNVIVEVRDSGVGIPEEHIDRIFDRFFEIGGGSKSREVHHKGTGIGLFLAKSNVELHQGSIKARNRKSGGAAFKVKLPLGREHLTEDDILKDFRFSDDVSLYTAQLEKTGHMVEEEVHDLVFDENKNTVLIVEDNGPLRLFIKNLLQKDYNVLEAGDGKTAMKKALKYIPDLVISDVIMPEMVGTELCASIKGHLKTSHIPVILLTSRTSLVYKFEGLESGADDYISKPFNVKEFCLRVRNLLESTERLKSKFSSEDHLSPSEITVSSMDEKLLKKALKIVEDNISDEQFDIPAFCTELGVSRTMLFTKIKAWTNFTPNEFIREIRMKRAVQLLEQDKLNVSQVSYKVGFRNPKYFARCFRKKYGLTPSEYVDKFSANYVE</sequence>
<dbReference type="InterPro" id="IPR011110">
    <property type="entry name" value="Reg_prop"/>
</dbReference>
<dbReference type="PROSITE" id="PS50109">
    <property type="entry name" value="HIS_KIN"/>
    <property type="match status" value="1"/>
</dbReference>
<dbReference type="Pfam" id="PF07495">
    <property type="entry name" value="Y_Y_Y"/>
    <property type="match status" value="1"/>
</dbReference>
<feature type="modified residue" description="4-aspartylphosphate" evidence="12">
    <location>
        <position position="1149"/>
    </location>
</feature>
<dbReference type="CDD" id="cd17574">
    <property type="entry name" value="REC_OmpR"/>
    <property type="match status" value="1"/>
</dbReference>
<dbReference type="InterPro" id="IPR036097">
    <property type="entry name" value="HisK_dim/P_sf"/>
</dbReference>
<evidence type="ECO:0000256" key="2">
    <source>
        <dbReference type="ARBA" id="ARBA00012438"/>
    </source>
</evidence>
<dbReference type="CDD" id="cd00146">
    <property type="entry name" value="PKD"/>
    <property type="match status" value="1"/>
</dbReference>
<dbReference type="EC" id="2.7.13.3" evidence="2"/>
<comment type="catalytic activity">
    <reaction evidence="1">
        <text>ATP + protein L-histidine = ADP + protein N-phospho-L-histidine.</text>
        <dbReference type="EC" id="2.7.13.3"/>
    </reaction>
</comment>
<gene>
    <name evidence="17" type="ORF">IBL28_06160</name>
</gene>
<comment type="caution">
    <text evidence="17">The sequence shown here is derived from an EMBL/GenBank/DDBJ whole genome shotgun (WGS) entry which is preliminary data.</text>
</comment>
<evidence type="ECO:0000256" key="9">
    <source>
        <dbReference type="ARBA" id="ARBA00023015"/>
    </source>
</evidence>
<name>A0A926JQD4_9FLAO</name>
<dbReference type="SMART" id="SM00387">
    <property type="entry name" value="HATPase_c"/>
    <property type="match status" value="1"/>
</dbReference>
<keyword evidence="8" id="KW-0902">Two-component regulatory system</keyword>
<dbReference type="InterPro" id="IPR009057">
    <property type="entry name" value="Homeodomain-like_sf"/>
</dbReference>
<dbReference type="InterPro" id="IPR003594">
    <property type="entry name" value="HATPase_dom"/>
</dbReference>
<organism evidence="17 18">
    <name type="scientific">Sinomicrobium weinanense</name>
    <dbReference type="NCBI Taxonomy" id="2842200"/>
    <lineage>
        <taxon>Bacteria</taxon>
        <taxon>Pseudomonadati</taxon>
        <taxon>Bacteroidota</taxon>
        <taxon>Flavobacteriia</taxon>
        <taxon>Flavobacteriales</taxon>
        <taxon>Flavobacteriaceae</taxon>
        <taxon>Sinomicrobium</taxon>
    </lineage>
</organism>
<protein>
    <recommendedName>
        <fullName evidence="2">histidine kinase</fullName>
        <ecNumber evidence="2">2.7.13.3</ecNumber>
    </recommendedName>
</protein>
<dbReference type="Gene3D" id="1.10.10.60">
    <property type="entry name" value="Homeodomain-like"/>
    <property type="match status" value="1"/>
</dbReference>
<dbReference type="SUPFAM" id="SSF46689">
    <property type="entry name" value="Homeodomain-like"/>
    <property type="match status" value="1"/>
</dbReference>
<dbReference type="Gene3D" id="2.60.40.10">
    <property type="entry name" value="Immunoglobulins"/>
    <property type="match status" value="1"/>
</dbReference>
<dbReference type="InterPro" id="IPR018060">
    <property type="entry name" value="HTH_AraC"/>
</dbReference>
<keyword evidence="3 12" id="KW-0597">Phosphoprotein</keyword>
<keyword evidence="11" id="KW-0804">Transcription</keyword>
<dbReference type="EMBL" id="JACVDC010000011">
    <property type="protein sequence ID" value="MBC9795540.1"/>
    <property type="molecule type" value="Genomic_DNA"/>
</dbReference>
<dbReference type="InterPro" id="IPR004358">
    <property type="entry name" value="Sig_transdc_His_kin-like_C"/>
</dbReference>
<evidence type="ECO:0000256" key="6">
    <source>
        <dbReference type="ARBA" id="ARBA00022777"/>
    </source>
</evidence>
<dbReference type="Pfam" id="PF00512">
    <property type="entry name" value="HisKA"/>
    <property type="match status" value="1"/>
</dbReference>
<keyword evidence="5" id="KW-0547">Nucleotide-binding</keyword>
<dbReference type="GO" id="GO:0000155">
    <property type="term" value="F:phosphorelay sensor kinase activity"/>
    <property type="evidence" value="ECO:0007669"/>
    <property type="project" value="InterPro"/>
</dbReference>